<dbReference type="PIRSF" id="PIRSF000171">
    <property type="entry name" value="SDHA_APRA_LASPO"/>
    <property type="match status" value="1"/>
</dbReference>
<dbReference type="Pfam" id="PF02910">
    <property type="entry name" value="Succ_DH_flav_C"/>
    <property type="match status" value="1"/>
</dbReference>
<keyword evidence="8" id="KW-0249">Electron transport</keyword>
<evidence type="ECO:0000256" key="6">
    <source>
        <dbReference type="ARBA" id="ARBA00022630"/>
    </source>
</evidence>
<dbReference type="InterPro" id="IPR030664">
    <property type="entry name" value="SdhA/FrdA/AprA"/>
</dbReference>
<comment type="caution">
    <text evidence="15">The sequence shown here is derived from an EMBL/GenBank/DDBJ whole genome shotgun (WGS) entry which is preliminary data.</text>
</comment>
<name>A0A953LF59_SYMTR</name>
<dbReference type="GO" id="GO:0009055">
    <property type="term" value="F:electron transfer activity"/>
    <property type="evidence" value="ECO:0007669"/>
    <property type="project" value="TreeGrafter"/>
</dbReference>
<keyword evidence="10" id="KW-0472">Membrane</keyword>
<gene>
    <name evidence="15" type="ORF">CWE10_01720</name>
</gene>
<evidence type="ECO:0000256" key="10">
    <source>
        <dbReference type="ARBA" id="ARBA00023136"/>
    </source>
</evidence>
<dbReference type="EMBL" id="PIUK01000007">
    <property type="protein sequence ID" value="MBY6274928.1"/>
    <property type="molecule type" value="Genomic_DNA"/>
</dbReference>
<dbReference type="FunFam" id="4.10.80.40:FF:000003">
    <property type="entry name" value="Fumarate reductase flavoprotein subunit"/>
    <property type="match status" value="1"/>
</dbReference>
<dbReference type="SUPFAM" id="SSF46977">
    <property type="entry name" value="Succinate dehydrogenase/fumarate reductase flavoprotein C-terminal domain"/>
    <property type="match status" value="1"/>
</dbReference>
<keyword evidence="6" id="KW-0285">Flavoprotein</keyword>
<evidence type="ECO:0000256" key="12">
    <source>
        <dbReference type="PIRSR" id="PIRSR000171-1"/>
    </source>
</evidence>
<dbReference type="GO" id="GO:0009061">
    <property type="term" value="P:anaerobic respiration"/>
    <property type="evidence" value="ECO:0007669"/>
    <property type="project" value="TreeGrafter"/>
</dbReference>
<reference evidence="15" key="1">
    <citation type="submission" date="2017-11" db="EMBL/GenBank/DDBJ databases">
        <title>Three new genomes from thermophilic consortium.</title>
        <authorList>
            <person name="Quaggio R."/>
            <person name="Amgarten D."/>
            <person name="Setubal J.C."/>
        </authorList>
    </citation>
    <scope>NUCLEOTIDE SEQUENCE</scope>
    <source>
        <strain evidence="15">ZCTH01-B2</strain>
    </source>
</reference>
<evidence type="ECO:0000259" key="13">
    <source>
        <dbReference type="Pfam" id="PF00890"/>
    </source>
</evidence>
<keyword evidence="9" id="KW-0560">Oxidoreductase</keyword>
<dbReference type="Pfam" id="PF00890">
    <property type="entry name" value="FAD_binding_2"/>
    <property type="match status" value="1"/>
</dbReference>
<dbReference type="SUPFAM" id="SSF51905">
    <property type="entry name" value="FAD/NAD(P)-binding domain"/>
    <property type="match status" value="1"/>
</dbReference>
<dbReference type="InterPro" id="IPR003952">
    <property type="entry name" value="FRD_SDH_FAD_BS"/>
</dbReference>
<dbReference type="GO" id="GO:0022900">
    <property type="term" value="P:electron transport chain"/>
    <property type="evidence" value="ECO:0007669"/>
    <property type="project" value="InterPro"/>
</dbReference>
<dbReference type="Gene3D" id="3.90.700.10">
    <property type="entry name" value="Succinate dehydrogenase/fumarate reductase flavoprotein, catalytic domain"/>
    <property type="match status" value="1"/>
</dbReference>
<dbReference type="GO" id="GO:0005886">
    <property type="term" value="C:plasma membrane"/>
    <property type="evidence" value="ECO:0007669"/>
    <property type="project" value="UniProtKB-SubCell"/>
</dbReference>
<dbReference type="Proteomes" id="UP000732377">
    <property type="component" value="Unassembled WGS sequence"/>
</dbReference>
<proteinExistence type="inferred from homology"/>
<dbReference type="PANTHER" id="PTHR11632:SF51">
    <property type="entry name" value="SUCCINATE DEHYDROGENASE [UBIQUINONE] FLAVOPROTEIN SUBUNIT, MITOCHONDRIAL"/>
    <property type="match status" value="1"/>
</dbReference>
<dbReference type="Gene3D" id="4.10.80.40">
    <property type="entry name" value="succinate dehydrogenase protein domain"/>
    <property type="match status" value="1"/>
</dbReference>
<evidence type="ECO:0000313" key="15">
    <source>
        <dbReference type="EMBL" id="MBY6274928.1"/>
    </source>
</evidence>
<dbReference type="InterPro" id="IPR037099">
    <property type="entry name" value="Fum_R/Succ_DH_flav-like_C_sf"/>
</dbReference>
<evidence type="ECO:0000256" key="3">
    <source>
        <dbReference type="ARBA" id="ARBA00008040"/>
    </source>
</evidence>
<evidence type="ECO:0000256" key="11">
    <source>
        <dbReference type="ARBA" id="ARBA00049220"/>
    </source>
</evidence>
<evidence type="ECO:0000256" key="8">
    <source>
        <dbReference type="ARBA" id="ARBA00022982"/>
    </source>
</evidence>
<dbReference type="EC" id="1.3.5.1" evidence="4"/>
<evidence type="ECO:0000256" key="2">
    <source>
        <dbReference type="ARBA" id="ARBA00004413"/>
    </source>
</evidence>
<comment type="similarity">
    <text evidence="3">Belongs to the FAD-dependent oxidoreductase 2 family. FRD/SDH subfamily.</text>
</comment>
<dbReference type="AlphaFoldDB" id="A0A953LF59"/>
<dbReference type="GO" id="GO:0033765">
    <property type="term" value="F:steroid dehydrogenase activity, acting on the CH-CH group of donors"/>
    <property type="evidence" value="ECO:0007669"/>
    <property type="project" value="UniProtKB-ARBA"/>
</dbReference>
<protein>
    <recommendedName>
        <fullName evidence="4">succinate dehydrogenase</fullName>
        <ecNumber evidence="4">1.3.5.1</ecNumber>
    </recommendedName>
</protein>
<evidence type="ECO:0000256" key="7">
    <source>
        <dbReference type="ARBA" id="ARBA00022827"/>
    </source>
</evidence>
<keyword evidence="7" id="KW-0274">FAD</keyword>
<comment type="catalytic activity">
    <reaction evidence="11">
        <text>a quinone + succinate = fumarate + a quinol</text>
        <dbReference type="Rhea" id="RHEA:40523"/>
        <dbReference type="ChEBI" id="CHEBI:24646"/>
        <dbReference type="ChEBI" id="CHEBI:29806"/>
        <dbReference type="ChEBI" id="CHEBI:30031"/>
        <dbReference type="ChEBI" id="CHEBI:132124"/>
        <dbReference type="EC" id="1.3.5.1"/>
    </reaction>
</comment>
<dbReference type="NCBIfam" id="TIGR01812">
    <property type="entry name" value="sdhA_frdA_Gneg"/>
    <property type="match status" value="1"/>
</dbReference>
<dbReference type="SUPFAM" id="SSF56425">
    <property type="entry name" value="Succinate dehydrogenase/fumarate reductase flavoprotein, catalytic domain"/>
    <property type="match status" value="1"/>
</dbReference>
<dbReference type="FunFam" id="3.90.700.10:FF:000003">
    <property type="entry name" value="Fumarate reductase flavoprotein subunit"/>
    <property type="match status" value="1"/>
</dbReference>
<evidence type="ECO:0000256" key="5">
    <source>
        <dbReference type="ARBA" id="ARBA00022448"/>
    </source>
</evidence>
<sequence>MRMRHRVAIVGGGLAGLRAAIAVHDGGVKDVAIISQLPPVRSHSVAAAGGINGSLGNHPDGRDDNWEKHAFDTIKGSDYLADQDAAEILAKEAVNVIVETEHWGCPYSRNPDGTIAQRPFGGAGFPRTCYAADKTGHALLHTLYQQVLKRGIKIYQEVLVLSIVKHEDRAVGLVVMDIVSGEVGTVQADAILMATGGAGKIYAHSTNNLLNTGLGMALAYWAGVPLKDMEFIQFHPTGLWGTNILMTEGCRGEGGYLVNNQGERFMARYAPKAMELGPRDIVARSILTEILEGRGFNQGGPGGGYVHLDLRHLGEAKINERLPEVREICRNFAGIDPVYEPIPVQPSQHYTMGGIDTNIHGAARLKGLYAAGECACVSVHGANRLGGNSLLDTIVFGKLSGQHMAQFVQEDPVKANVDTVLDEAQKAVEARFRELFDGPGTESEAVLRVELQENMFNNVGIFRDEASLTAGLAKVRELRERYKGVKVRHTGKVYNMELIRAYELRGMIDVAEAIAAGALARKESRGSHARRDYPERDDANFLKHTLAYYTPEGVRLDYCPVTITRYQPQARKY</sequence>
<dbReference type="Gene3D" id="3.50.50.60">
    <property type="entry name" value="FAD/NAD(P)-binding domain"/>
    <property type="match status" value="1"/>
</dbReference>
<dbReference type="InterPro" id="IPR015939">
    <property type="entry name" value="Fum_Rdtase/Succ_DH_flav-like_C"/>
</dbReference>
<evidence type="ECO:0000256" key="1">
    <source>
        <dbReference type="ARBA" id="ARBA00001974"/>
    </source>
</evidence>
<dbReference type="RefSeq" id="WP_273377620.1">
    <property type="nucleotide sequence ID" value="NZ_PIUK01000007.1"/>
</dbReference>
<comment type="cofactor">
    <cofactor evidence="1">
        <name>FAD</name>
        <dbReference type="ChEBI" id="CHEBI:57692"/>
    </cofactor>
</comment>
<dbReference type="InterPro" id="IPR036188">
    <property type="entry name" value="FAD/NAD-bd_sf"/>
</dbReference>
<dbReference type="GO" id="GO:0050660">
    <property type="term" value="F:flavin adenine dinucleotide binding"/>
    <property type="evidence" value="ECO:0007669"/>
    <property type="project" value="InterPro"/>
</dbReference>
<keyword evidence="5" id="KW-0813">Transport</keyword>
<dbReference type="Gene3D" id="1.20.58.100">
    <property type="entry name" value="Fumarate reductase/succinate dehydrogenase flavoprotein-like, C-terminal domain"/>
    <property type="match status" value="1"/>
</dbReference>
<dbReference type="InterPro" id="IPR003953">
    <property type="entry name" value="FAD-dep_OxRdtase_2_FAD-bd"/>
</dbReference>
<dbReference type="GO" id="GO:0008177">
    <property type="term" value="F:succinate dehydrogenase (quinone) activity"/>
    <property type="evidence" value="ECO:0007669"/>
    <property type="project" value="UniProtKB-EC"/>
</dbReference>
<accession>A0A953LF59</accession>
<evidence type="ECO:0000256" key="4">
    <source>
        <dbReference type="ARBA" id="ARBA00012792"/>
    </source>
</evidence>
<feature type="domain" description="FAD-dependent oxidoreductase 2 FAD-binding" evidence="13">
    <location>
        <begin position="7"/>
        <end position="390"/>
    </location>
</feature>
<dbReference type="PROSITE" id="PS00504">
    <property type="entry name" value="FRD_SDH_FAD_BINDING"/>
    <property type="match status" value="1"/>
</dbReference>
<evidence type="ECO:0000256" key="9">
    <source>
        <dbReference type="ARBA" id="ARBA00023002"/>
    </source>
</evidence>
<dbReference type="InterPro" id="IPR014006">
    <property type="entry name" value="Succ_Dhase_FrdA_Gneg"/>
</dbReference>
<feature type="domain" description="Fumarate reductase/succinate dehydrogenase flavoprotein-like C-terminal" evidence="14">
    <location>
        <begin position="449"/>
        <end position="573"/>
    </location>
</feature>
<organism evidence="15 16">
    <name type="scientific">Symbiobacterium thermophilum</name>
    <dbReference type="NCBI Taxonomy" id="2734"/>
    <lineage>
        <taxon>Bacteria</taxon>
        <taxon>Bacillati</taxon>
        <taxon>Bacillota</taxon>
        <taxon>Clostridia</taxon>
        <taxon>Eubacteriales</taxon>
        <taxon>Symbiobacteriaceae</taxon>
        <taxon>Symbiobacterium</taxon>
    </lineage>
</organism>
<feature type="active site" description="Proton acceptor" evidence="12">
    <location>
        <position position="279"/>
    </location>
</feature>
<evidence type="ECO:0000313" key="16">
    <source>
        <dbReference type="Proteomes" id="UP000732377"/>
    </source>
</evidence>
<comment type="subcellular location">
    <subcellularLocation>
        <location evidence="2">Cell membrane</location>
        <topology evidence="2">Peripheral membrane protein</topology>
        <orientation evidence="2">Cytoplasmic side</orientation>
    </subcellularLocation>
</comment>
<dbReference type="InterPro" id="IPR027477">
    <property type="entry name" value="Succ_DH/fumarate_Rdtase_cat_sf"/>
</dbReference>
<evidence type="ECO:0000259" key="14">
    <source>
        <dbReference type="Pfam" id="PF02910"/>
    </source>
</evidence>
<dbReference type="PANTHER" id="PTHR11632">
    <property type="entry name" value="SUCCINATE DEHYDROGENASE 2 FLAVOPROTEIN SUBUNIT"/>
    <property type="match status" value="1"/>
</dbReference>